<dbReference type="SUPFAM" id="SSF53300">
    <property type="entry name" value="vWA-like"/>
    <property type="match status" value="1"/>
</dbReference>
<organism evidence="5 6">
    <name type="scientific">Mesorhabditis belari</name>
    <dbReference type="NCBI Taxonomy" id="2138241"/>
    <lineage>
        <taxon>Eukaryota</taxon>
        <taxon>Metazoa</taxon>
        <taxon>Ecdysozoa</taxon>
        <taxon>Nematoda</taxon>
        <taxon>Chromadorea</taxon>
        <taxon>Rhabditida</taxon>
        <taxon>Rhabditina</taxon>
        <taxon>Rhabditomorpha</taxon>
        <taxon>Rhabditoidea</taxon>
        <taxon>Rhabditidae</taxon>
        <taxon>Mesorhabditinae</taxon>
        <taxon>Mesorhabditis</taxon>
    </lineage>
</organism>
<evidence type="ECO:0000313" key="5">
    <source>
        <dbReference type="Proteomes" id="UP000887575"/>
    </source>
</evidence>
<dbReference type="Gene3D" id="3.10.100.10">
    <property type="entry name" value="Mannose-Binding Protein A, subunit A"/>
    <property type="match status" value="1"/>
</dbReference>
<dbReference type="InterPro" id="IPR036465">
    <property type="entry name" value="vWFA_dom_sf"/>
</dbReference>
<feature type="domain" description="C-type lectin" evidence="3">
    <location>
        <begin position="276"/>
        <end position="362"/>
    </location>
</feature>
<dbReference type="SMART" id="SM00327">
    <property type="entry name" value="VWA"/>
    <property type="match status" value="1"/>
</dbReference>
<dbReference type="SUPFAM" id="SSF56436">
    <property type="entry name" value="C-type lectin-like"/>
    <property type="match status" value="1"/>
</dbReference>
<keyword evidence="5" id="KW-1185">Reference proteome</keyword>
<dbReference type="PROSITE" id="PS50041">
    <property type="entry name" value="C_TYPE_LECTIN_2"/>
    <property type="match status" value="1"/>
</dbReference>
<dbReference type="InterPro" id="IPR016186">
    <property type="entry name" value="C-type_lectin-like/link_sf"/>
</dbReference>
<sequence>MRLGLLAACLLSTATMALAQSDGWTVSDGWTASDDWTASDGWTDGRTSPSPSPSQNSSSSLGCGCSYPGLWLDVILVADSSSSMTQAGLQTLLSYIATASLQMSIGQQVGQVSRLGIVTYSDTATLRYALTDFKNTDDIINAVFNVRLEGNGGSNIEDGIRVALNEFEKNGKGNYSNRKKVIIIAASHYEPGGSTDPQQAAATFRGNGGIIITIEYVQNHGTTVPILDSLASNCSQLSNRNEDLRASDLLDKFCQANCFCSANWDPYSLDSKCYTPDNGCYSPVTIPAAWPLAQRYCAMQNNATLPTVCDGPKAIFMTSLLKNRNEAQWTGLSRSSNGQFTWDDKTPYANCYPDTNPKWLNGTATNGQAVAQLNPSGFVNGFFGAPQFTDYLYTCQNSPCSSTLYCS</sequence>
<dbReference type="PANTHER" id="PTHR31024:SF3">
    <property type="entry name" value="C-TYPE LECTIN-RELATED"/>
    <property type="match status" value="1"/>
</dbReference>
<feature type="chain" id="PRO_5042124138" evidence="2">
    <location>
        <begin position="20"/>
        <end position="407"/>
    </location>
</feature>
<reference evidence="6" key="1">
    <citation type="submission" date="2024-02" db="UniProtKB">
        <authorList>
            <consortium name="WormBaseParasite"/>
        </authorList>
    </citation>
    <scope>IDENTIFICATION</scope>
</reference>
<dbReference type="PANTHER" id="PTHR31024">
    <property type="entry name" value="C-TYPE LECTIN"/>
    <property type="match status" value="1"/>
</dbReference>
<dbReference type="InterPro" id="IPR002035">
    <property type="entry name" value="VWF_A"/>
</dbReference>
<dbReference type="InterPro" id="IPR001304">
    <property type="entry name" value="C-type_lectin-like"/>
</dbReference>
<proteinExistence type="predicted"/>
<dbReference type="InterPro" id="IPR016187">
    <property type="entry name" value="CTDL_fold"/>
</dbReference>
<accession>A0AAF3E9C2</accession>
<evidence type="ECO:0000259" key="4">
    <source>
        <dbReference type="PROSITE" id="PS50234"/>
    </source>
</evidence>
<dbReference type="Proteomes" id="UP000887575">
    <property type="component" value="Unassembled WGS sequence"/>
</dbReference>
<evidence type="ECO:0000313" key="6">
    <source>
        <dbReference type="WBParaSite" id="MBELARI_LOCUS10517"/>
    </source>
</evidence>
<evidence type="ECO:0000256" key="1">
    <source>
        <dbReference type="SAM" id="MobiDB-lite"/>
    </source>
</evidence>
<dbReference type="Pfam" id="PF00092">
    <property type="entry name" value="VWA"/>
    <property type="match status" value="1"/>
</dbReference>
<keyword evidence="2" id="KW-0732">Signal</keyword>
<evidence type="ECO:0000259" key="3">
    <source>
        <dbReference type="PROSITE" id="PS50041"/>
    </source>
</evidence>
<evidence type="ECO:0000256" key="2">
    <source>
        <dbReference type="SAM" id="SignalP"/>
    </source>
</evidence>
<dbReference type="CDD" id="cd00037">
    <property type="entry name" value="CLECT"/>
    <property type="match status" value="1"/>
</dbReference>
<dbReference type="Gene3D" id="3.40.50.410">
    <property type="entry name" value="von Willebrand factor, type A domain"/>
    <property type="match status" value="1"/>
</dbReference>
<dbReference type="SMART" id="SM00034">
    <property type="entry name" value="CLECT"/>
    <property type="match status" value="1"/>
</dbReference>
<dbReference type="WBParaSite" id="MBELARI_LOCUS10517">
    <property type="protein sequence ID" value="MBELARI_LOCUS10517"/>
    <property type="gene ID" value="MBELARI_LOCUS10517"/>
</dbReference>
<feature type="signal peptide" evidence="2">
    <location>
        <begin position="1"/>
        <end position="19"/>
    </location>
</feature>
<name>A0AAF3E9C2_9BILA</name>
<dbReference type="PROSITE" id="PS50234">
    <property type="entry name" value="VWFA"/>
    <property type="match status" value="1"/>
</dbReference>
<protein>
    <submittedName>
        <fullName evidence="6">VWFA domain-containing protein</fullName>
    </submittedName>
</protein>
<dbReference type="Pfam" id="PF00059">
    <property type="entry name" value="Lectin_C"/>
    <property type="match status" value="1"/>
</dbReference>
<feature type="region of interest" description="Disordered" evidence="1">
    <location>
        <begin position="38"/>
        <end position="60"/>
    </location>
</feature>
<dbReference type="AlphaFoldDB" id="A0AAF3E9C2"/>
<feature type="domain" description="VWFA" evidence="4">
    <location>
        <begin position="73"/>
        <end position="253"/>
    </location>
</feature>